<dbReference type="SUPFAM" id="SSF49265">
    <property type="entry name" value="Fibronectin type III"/>
    <property type="match status" value="1"/>
</dbReference>
<dbReference type="SMART" id="SM00060">
    <property type="entry name" value="FN3"/>
    <property type="match status" value="1"/>
</dbReference>
<dbReference type="PROSITE" id="PS51468">
    <property type="entry name" value="VIT"/>
    <property type="match status" value="1"/>
</dbReference>
<evidence type="ECO:0000259" key="1">
    <source>
        <dbReference type="PROSITE" id="PS50853"/>
    </source>
</evidence>
<reference evidence="4" key="1">
    <citation type="submission" date="2025-08" db="UniProtKB">
        <authorList>
            <consortium name="RefSeq"/>
        </authorList>
    </citation>
    <scope>IDENTIFICATION</scope>
</reference>
<evidence type="ECO:0000313" key="3">
    <source>
        <dbReference type="Proteomes" id="UP000695022"/>
    </source>
</evidence>
<dbReference type="Pfam" id="PF08487">
    <property type="entry name" value="VIT"/>
    <property type="match status" value="1"/>
</dbReference>
<dbReference type="CDD" id="cd00063">
    <property type="entry name" value="FN3"/>
    <property type="match status" value="1"/>
</dbReference>
<organism evidence="3 4">
    <name type="scientific">Priapulus caudatus</name>
    <name type="common">Priapulid worm</name>
    <dbReference type="NCBI Taxonomy" id="37621"/>
    <lineage>
        <taxon>Eukaryota</taxon>
        <taxon>Metazoa</taxon>
        <taxon>Ecdysozoa</taxon>
        <taxon>Scalidophora</taxon>
        <taxon>Priapulida</taxon>
        <taxon>Priapulimorpha</taxon>
        <taxon>Priapulimorphida</taxon>
        <taxon>Priapulidae</taxon>
        <taxon>Priapulus</taxon>
    </lineage>
</organism>
<accession>A0ABM1DVB7</accession>
<dbReference type="InterPro" id="IPR013783">
    <property type="entry name" value="Ig-like_fold"/>
</dbReference>
<dbReference type="Pfam" id="PF00041">
    <property type="entry name" value="fn3"/>
    <property type="match status" value="1"/>
</dbReference>
<dbReference type="PANTHER" id="PTHR10338">
    <property type="entry name" value="INTER-ALPHA-TRYPSIN INHIBITOR HEAVY CHAIN FAMILY MEMBER"/>
    <property type="match status" value="1"/>
</dbReference>
<dbReference type="Gene3D" id="2.60.40.10">
    <property type="entry name" value="Immunoglobulins"/>
    <property type="match status" value="1"/>
</dbReference>
<sequence>MVVRAYMYHQQRALLKHRNCCRGLSRIDSVPPPPTSPSVTMTTKVDPGLTHGYRIQDYYGQSQLVVAGKLRTANQTSLIANVEMSVPDRIARVLKVNPQESGVGGGAPTRQNYAHKVWAHLKIRELARQLLLARGDKGQRPCWPLCRHCHRGRLHEGYLLPITYMVIDDQSLGTNSSFSTAYADTMWGRENRRIAEEIELVLPATALPQRKQMHLDATAVTSDPLSVYLKWNTPADIESSYYVHYTTNNSLPEEEWDVMHGSQRTADILTNLSPETTYFIKVTLENGHSSDTVHFTTSLVPANSPVNIKSLDIKSEIGYRYAKTFINMHFQNFALESQETLFNIQIPKTAIIVNFTMETDGNIYTGLVKEFKKAEETYRKAKKEKKGAAIVTAEPRDAKAFNLRLNVKPRSVTVCRLEYEQLLERKLGVYEHAIILKPNQLVRDLKVNVYITEPQPITYLHVPPLRAITGVIDEDREKADNQVAMVQHDSGSGVAWVSYSPTLQQQMEFLGGSVEGQLILKYDIANDKKTGDIQVHLHTNILQKDDPLK</sequence>
<keyword evidence="3" id="KW-1185">Reference proteome</keyword>
<evidence type="ECO:0000259" key="2">
    <source>
        <dbReference type="PROSITE" id="PS51468"/>
    </source>
</evidence>
<dbReference type="InterPro" id="IPR050934">
    <property type="entry name" value="ITIH"/>
</dbReference>
<proteinExistence type="predicted"/>
<dbReference type="SMART" id="SM00609">
    <property type="entry name" value="VIT"/>
    <property type="match status" value="1"/>
</dbReference>
<dbReference type="InterPro" id="IPR003961">
    <property type="entry name" value="FN3_dom"/>
</dbReference>
<dbReference type="GeneID" id="106806463"/>
<dbReference type="InterPro" id="IPR013694">
    <property type="entry name" value="VIT"/>
</dbReference>
<name>A0ABM1DVB7_PRICU</name>
<dbReference type="PROSITE" id="PS50853">
    <property type="entry name" value="FN3"/>
    <property type="match status" value="1"/>
</dbReference>
<protein>
    <submittedName>
        <fullName evidence="4">Uncharacterized protein LOC106806463</fullName>
    </submittedName>
</protein>
<feature type="domain" description="Fibronectin type-III" evidence="1">
    <location>
        <begin position="211"/>
        <end position="300"/>
    </location>
</feature>
<dbReference type="PANTHER" id="PTHR10338:SF108">
    <property type="entry name" value="INTER-ALPHA-TRYPSIN INHIBITOR HEAVY CHAIN H4-LIKE PROTEIN"/>
    <property type="match status" value="1"/>
</dbReference>
<gene>
    <name evidence="4" type="primary">LOC106806463</name>
</gene>
<dbReference type="InterPro" id="IPR036116">
    <property type="entry name" value="FN3_sf"/>
</dbReference>
<dbReference type="RefSeq" id="XP_014663888.1">
    <property type="nucleotide sequence ID" value="XM_014808402.1"/>
</dbReference>
<dbReference type="Proteomes" id="UP000695022">
    <property type="component" value="Unplaced"/>
</dbReference>
<feature type="domain" description="VIT" evidence="2">
    <location>
        <begin position="292"/>
        <end position="421"/>
    </location>
</feature>
<evidence type="ECO:0000313" key="4">
    <source>
        <dbReference type="RefSeq" id="XP_014663888.1"/>
    </source>
</evidence>